<gene>
    <name evidence="1" type="ORF">Amon02_001210400</name>
</gene>
<organism evidence="1 2">
    <name type="scientific">Ambrosiozyma monospora</name>
    <name type="common">Yeast</name>
    <name type="synonym">Endomycopsis monosporus</name>
    <dbReference type="NCBI Taxonomy" id="43982"/>
    <lineage>
        <taxon>Eukaryota</taxon>
        <taxon>Fungi</taxon>
        <taxon>Dikarya</taxon>
        <taxon>Ascomycota</taxon>
        <taxon>Saccharomycotina</taxon>
        <taxon>Pichiomycetes</taxon>
        <taxon>Pichiales</taxon>
        <taxon>Pichiaceae</taxon>
        <taxon>Ambrosiozyma</taxon>
    </lineage>
</organism>
<reference evidence="1" key="1">
    <citation type="submission" date="2023-04" db="EMBL/GenBank/DDBJ databases">
        <title>Ambrosiozyma monospora NBRC 10751.</title>
        <authorList>
            <person name="Ichikawa N."/>
            <person name="Sato H."/>
            <person name="Tonouchi N."/>
        </authorList>
    </citation>
    <scope>NUCLEOTIDE SEQUENCE</scope>
    <source>
        <strain evidence="1">NBRC 10751</strain>
    </source>
</reference>
<comment type="caution">
    <text evidence="1">The sequence shown here is derived from an EMBL/GenBank/DDBJ whole genome shotgun (WGS) entry which is preliminary data.</text>
</comment>
<keyword evidence="2" id="KW-1185">Reference proteome</keyword>
<accession>A0ACB5U9M7</accession>
<sequence length="201" mass="22784">MNVIVDARPVKNAIAQHAIGGGTENGDNYKNVKRIFLNIENIHTMRESLGKVKEALKDSDISSELINKELLEKSNWLYHVRNILKQVDLLTKTIELNSMHLVVHCSDGWDRTAQIVSLIQICLDPYYRTLEGFIVLIEKEWCSFGHKFNERLGHLINESNFTNNTNGNGKMGGAGSMLNAIKDNILNDDLESPLSIWNFFV</sequence>
<proteinExistence type="predicted"/>
<dbReference type="EMBL" id="BSXS01014036">
    <property type="protein sequence ID" value="GMF04815.1"/>
    <property type="molecule type" value="Genomic_DNA"/>
</dbReference>
<name>A0ACB5U9M7_AMBMO</name>
<dbReference type="Proteomes" id="UP001165064">
    <property type="component" value="Unassembled WGS sequence"/>
</dbReference>
<evidence type="ECO:0000313" key="1">
    <source>
        <dbReference type="EMBL" id="GMF04815.1"/>
    </source>
</evidence>
<evidence type="ECO:0000313" key="2">
    <source>
        <dbReference type="Proteomes" id="UP001165064"/>
    </source>
</evidence>
<protein>
    <submittedName>
        <fullName evidence="1">Unnamed protein product</fullName>
    </submittedName>
</protein>